<comment type="caution">
    <text evidence="3">The sequence shown here is derived from an EMBL/GenBank/DDBJ whole genome shotgun (WGS) entry which is preliminary data.</text>
</comment>
<protein>
    <submittedName>
        <fullName evidence="3">Glycosyltransferase family 2 protein</fullName>
    </submittedName>
</protein>
<dbReference type="PANTHER" id="PTHR43179:SF7">
    <property type="entry name" value="RHAMNOSYLTRANSFERASE WBBL"/>
    <property type="match status" value="1"/>
</dbReference>
<dbReference type="PANTHER" id="PTHR43179">
    <property type="entry name" value="RHAMNOSYLTRANSFERASE WBBL"/>
    <property type="match status" value="1"/>
</dbReference>
<dbReference type="AlphaFoldDB" id="A0A3M0G8V2"/>
<accession>A0A3M0G8V2</accession>
<evidence type="ECO:0000313" key="4">
    <source>
        <dbReference type="Proteomes" id="UP000270649"/>
    </source>
</evidence>
<dbReference type="RefSeq" id="WP_121911832.1">
    <property type="nucleotide sequence ID" value="NZ_CP068291.1"/>
</dbReference>
<dbReference type="InterPro" id="IPR001173">
    <property type="entry name" value="Glyco_trans_2-like"/>
</dbReference>
<reference evidence="3 4" key="1">
    <citation type="submission" date="2018-10" db="EMBL/GenBank/DDBJ databases">
        <title>Corynebacterium macginleyi genome sequencing and assembly of the type strain and two clinical samples.</title>
        <authorList>
            <person name="Bernier A.-M."/>
            <person name="Bernard K."/>
        </authorList>
    </citation>
    <scope>NUCLEOTIDE SEQUENCE [LARGE SCALE GENOMIC DNA]</scope>
    <source>
        <strain evidence="3 4">NML 120205</strain>
    </source>
</reference>
<keyword evidence="3" id="KW-0808">Transferase</keyword>
<evidence type="ECO:0000313" key="2">
    <source>
        <dbReference type="EMBL" id="MBM0244653.1"/>
    </source>
</evidence>
<proteinExistence type="predicted"/>
<evidence type="ECO:0000259" key="1">
    <source>
        <dbReference type="Pfam" id="PF00535"/>
    </source>
</evidence>
<reference evidence="2 5" key="2">
    <citation type="submission" date="2021-01" db="EMBL/GenBank/DDBJ databases">
        <title>Complete genome sequences of Corynebacterium macginleyi strains isolated from infectious keratitis.</title>
        <authorList>
            <person name="Sagerfors S."/>
            <person name="Poehlein A."/>
            <person name="Soderquist B."/>
            <person name="Bruggemann H."/>
        </authorList>
    </citation>
    <scope>NUCLEOTIDE SEQUENCE [LARGE SCALE GENOMIC DNA]</scope>
    <source>
        <strain evidence="2 5">12T220</strain>
    </source>
</reference>
<dbReference type="Proteomes" id="UP000270649">
    <property type="component" value="Unassembled WGS sequence"/>
</dbReference>
<dbReference type="EMBL" id="JAACBX020000002">
    <property type="protein sequence ID" value="MBM0244653.1"/>
    <property type="molecule type" value="Genomic_DNA"/>
</dbReference>
<dbReference type="InterPro" id="IPR029044">
    <property type="entry name" value="Nucleotide-diphossugar_trans"/>
</dbReference>
<gene>
    <name evidence="3" type="ORF">D9543_05835</name>
    <name evidence="2" type="ORF">GWO63_010475</name>
</gene>
<evidence type="ECO:0000313" key="5">
    <source>
        <dbReference type="Proteomes" id="UP001518680"/>
    </source>
</evidence>
<organism evidence="3 4">
    <name type="scientific">Corynebacterium macginleyi</name>
    <dbReference type="NCBI Taxonomy" id="38290"/>
    <lineage>
        <taxon>Bacteria</taxon>
        <taxon>Bacillati</taxon>
        <taxon>Actinomycetota</taxon>
        <taxon>Actinomycetes</taxon>
        <taxon>Mycobacteriales</taxon>
        <taxon>Corynebacteriaceae</taxon>
        <taxon>Corynebacterium</taxon>
    </lineage>
</organism>
<dbReference type="EMBL" id="REGC01000005">
    <property type="protein sequence ID" value="RMB60828.1"/>
    <property type="molecule type" value="Genomic_DNA"/>
</dbReference>
<dbReference type="Gene3D" id="3.90.550.10">
    <property type="entry name" value="Spore Coat Polysaccharide Biosynthesis Protein SpsA, Chain A"/>
    <property type="match status" value="1"/>
</dbReference>
<name>A0A3M0G8V2_9CORY</name>
<dbReference type="Pfam" id="PF00535">
    <property type="entry name" value="Glycos_transf_2"/>
    <property type="match status" value="1"/>
</dbReference>
<keyword evidence="5" id="KW-1185">Reference proteome</keyword>
<dbReference type="Proteomes" id="UP001518680">
    <property type="component" value="Unassembled WGS sequence"/>
</dbReference>
<dbReference type="GO" id="GO:0016740">
    <property type="term" value="F:transferase activity"/>
    <property type="evidence" value="ECO:0007669"/>
    <property type="project" value="UniProtKB-KW"/>
</dbReference>
<dbReference type="SUPFAM" id="SSF53448">
    <property type="entry name" value="Nucleotide-diphospho-sugar transferases"/>
    <property type="match status" value="1"/>
</dbReference>
<dbReference type="OrthoDB" id="9771846at2"/>
<evidence type="ECO:0000313" key="3">
    <source>
        <dbReference type="EMBL" id="RMB60828.1"/>
    </source>
</evidence>
<sequence>MGPIVTTDNTAPLAVITVTYNPGDYLARFIDSLPGASTKGTQVVLADNGSTDGVPVATAAEVGNVDFLDTGGNIGYGAGMNAGARWVRRNRRVDDEFFLISNPDVVFSKGAIDQMIECARRWPDAAAVGPRIVEPDGSNYPSARSVPNISTGIGHALFSSVWPSNPWTRTYRNDANMSVQRPAGWLSGSCLLMRWDAFDAIGGFDERYFMYLEDVDLGDRFTRAGYQNIFCPDAVISHAKGHSTQAHAGTMLRAHHSSAYRFQADRHPAWWQTPLRVALWLGLRVRAAVTTARTSSAKDSEG</sequence>
<feature type="domain" description="Glycosyltransferase 2-like" evidence="1">
    <location>
        <begin position="15"/>
        <end position="199"/>
    </location>
</feature>
<dbReference type="CDD" id="cd04186">
    <property type="entry name" value="GT_2_like_c"/>
    <property type="match status" value="1"/>
</dbReference>
<dbReference type="GeneID" id="92746737"/>